<dbReference type="KEGG" id="crq:GCK72_003478"/>
<dbReference type="EMBL" id="WUAV01000001">
    <property type="protein sequence ID" value="KAF1771651.1"/>
    <property type="molecule type" value="Genomic_DNA"/>
</dbReference>
<dbReference type="AlphaFoldDB" id="A0A6A5HWI3"/>
<comment type="caution">
    <text evidence="1">The sequence shown here is derived from an EMBL/GenBank/DDBJ whole genome shotgun (WGS) entry which is preliminary data.</text>
</comment>
<sequence length="201" mass="23060">MSKIINCRRYLRMPECYSVCASSYSDVLRFLDINTYKISWEDWSTEEEFCHHCSSRPDINRVRVVSGSKNELRSTIVTGADSFKTPVSGSMSRFCGLMSRWQIPIPWILNINFRSDGDSSKRCEAMGYRRRDTEMKIVRRKLLDGVSGVLERWAAPMQNGSDDTRRIVAGQNQTPLIDIWDVPPDFALIPPIFDPLNTQIG</sequence>
<evidence type="ECO:0000313" key="1">
    <source>
        <dbReference type="EMBL" id="KAF1771651.1"/>
    </source>
</evidence>
<organism evidence="1 2">
    <name type="scientific">Caenorhabditis remanei</name>
    <name type="common">Caenorhabditis vulgaris</name>
    <dbReference type="NCBI Taxonomy" id="31234"/>
    <lineage>
        <taxon>Eukaryota</taxon>
        <taxon>Metazoa</taxon>
        <taxon>Ecdysozoa</taxon>
        <taxon>Nematoda</taxon>
        <taxon>Chromadorea</taxon>
        <taxon>Rhabditida</taxon>
        <taxon>Rhabditina</taxon>
        <taxon>Rhabditomorpha</taxon>
        <taxon>Rhabditoidea</taxon>
        <taxon>Rhabditidae</taxon>
        <taxon>Peloderinae</taxon>
        <taxon>Caenorhabditis</taxon>
    </lineage>
</organism>
<dbReference type="RefSeq" id="XP_053592724.1">
    <property type="nucleotide sequence ID" value="XM_053724079.1"/>
</dbReference>
<dbReference type="CTD" id="9805789"/>
<dbReference type="GeneID" id="9805789"/>
<accession>A0A6A5HWI3</accession>
<proteinExistence type="predicted"/>
<gene>
    <name evidence="1" type="ORF">GCK72_003478</name>
</gene>
<protein>
    <submittedName>
        <fullName evidence="1">Uncharacterized protein</fullName>
    </submittedName>
</protein>
<name>A0A6A5HWI3_CAERE</name>
<evidence type="ECO:0000313" key="2">
    <source>
        <dbReference type="Proteomes" id="UP000483820"/>
    </source>
</evidence>
<reference evidence="1 2" key="1">
    <citation type="submission" date="2019-12" db="EMBL/GenBank/DDBJ databases">
        <title>Chromosome-level assembly of the Caenorhabditis remanei genome.</title>
        <authorList>
            <person name="Teterina A.A."/>
            <person name="Willis J.H."/>
            <person name="Phillips P.C."/>
        </authorList>
    </citation>
    <scope>NUCLEOTIDE SEQUENCE [LARGE SCALE GENOMIC DNA]</scope>
    <source>
        <strain evidence="1 2">PX506</strain>
        <tissue evidence="1">Whole organism</tissue>
    </source>
</reference>
<dbReference type="Proteomes" id="UP000483820">
    <property type="component" value="Chromosome I"/>
</dbReference>